<feature type="compositionally biased region" description="Basic residues" evidence="1">
    <location>
        <begin position="719"/>
        <end position="734"/>
    </location>
</feature>
<dbReference type="OrthoDB" id="2573559at2759"/>
<sequence length="734" mass="80542">MEYIERAVQTEPPRHLSRSDDAKALNLHEPLLVADDAYNQLSSLTVAKREHKLSQLAYQKPSELNLPAKRIVSLPETSPPSRINAETVRDRVVSMSEQVKVSLTSADNSLSSECFESSIDTSQSQISSDVGNLSARRSRARRSLVYPQTPSPPSSPESVMIIGNNMQVPSSFLRQKASKLKSVNDDDDDAWITWASSPPRPIPALHGPLSLPYARCPSGAEGTIIEGEDMTRTIWGLGNDVVPPNRERSAEPRAYPQFGQPLQVHKPEFLAQPELPTRFRSLSNAPLELNEQPNIFGKPLSDDSLYISPSIDHRRLQQLSSNISRPVNSNHVWNARQLPSSKVPDTPEGYPHLKASAPEFVPSARLSHQPRVSIDPPVRSHYIIPKPQMPAIDLAYEYRTQQEGKTPQLASPCSTSSNWSPYLPTPNLPSTDTLPDVWNSEDAADELRRFIYERIGQQNLSPSDLRQISELARAMNLDRTSAYLPSSYDRPFSAPKFAPASPILNHDLYHPGPPGPPPNTPLPPLPTKRSGAMNMTPPSPNSSVTSRAGGRSGTQPRSVPFARLLQRRLSAVPEEPSLNSERLPPSPRMERLPFGGSADAQHYKPYFAQTAGKSHRSHSSNSGGEPFTAGNLEVREYVQLGPRINSTDSSSTGPHARGTRSSFRGGFTRESRERSHKPRSNVEVASNPSSVIPGNKENGLAIGRSGSADSASVAGKEVGRKKSKPKPKPKKQGR</sequence>
<dbReference type="EMBL" id="ML769383">
    <property type="protein sequence ID" value="KAE9411258.1"/>
    <property type="molecule type" value="Genomic_DNA"/>
</dbReference>
<reference evidence="2" key="1">
    <citation type="journal article" date="2019" name="Environ. Microbiol.">
        <title>Fungal ecological strategies reflected in gene transcription - a case study of two litter decomposers.</title>
        <authorList>
            <person name="Barbi F."/>
            <person name="Kohler A."/>
            <person name="Barry K."/>
            <person name="Baskaran P."/>
            <person name="Daum C."/>
            <person name="Fauchery L."/>
            <person name="Ihrmark K."/>
            <person name="Kuo A."/>
            <person name="LaButti K."/>
            <person name="Lipzen A."/>
            <person name="Morin E."/>
            <person name="Grigoriev I.V."/>
            <person name="Henrissat B."/>
            <person name="Lindahl B."/>
            <person name="Martin F."/>
        </authorList>
    </citation>
    <scope>NUCLEOTIDE SEQUENCE</scope>
    <source>
        <strain evidence="2">JB14</strain>
    </source>
</reference>
<feature type="compositionally biased region" description="Polar residues" evidence="1">
    <location>
        <begin position="683"/>
        <end position="692"/>
    </location>
</feature>
<evidence type="ECO:0000313" key="3">
    <source>
        <dbReference type="Proteomes" id="UP000799118"/>
    </source>
</evidence>
<dbReference type="AlphaFoldDB" id="A0A6A4IRC4"/>
<organism evidence="2 3">
    <name type="scientific">Gymnopus androsaceus JB14</name>
    <dbReference type="NCBI Taxonomy" id="1447944"/>
    <lineage>
        <taxon>Eukaryota</taxon>
        <taxon>Fungi</taxon>
        <taxon>Dikarya</taxon>
        <taxon>Basidiomycota</taxon>
        <taxon>Agaricomycotina</taxon>
        <taxon>Agaricomycetes</taxon>
        <taxon>Agaricomycetidae</taxon>
        <taxon>Agaricales</taxon>
        <taxon>Marasmiineae</taxon>
        <taxon>Omphalotaceae</taxon>
        <taxon>Gymnopus</taxon>
    </lineage>
</organism>
<dbReference type="Proteomes" id="UP000799118">
    <property type="component" value="Unassembled WGS sequence"/>
</dbReference>
<protein>
    <submittedName>
        <fullName evidence="2">Uncharacterized protein</fullName>
    </submittedName>
</protein>
<name>A0A6A4IRC4_9AGAR</name>
<proteinExistence type="predicted"/>
<feature type="region of interest" description="Disordered" evidence="1">
    <location>
        <begin position="125"/>
        <end position="158"/>
    </location>
</feature>
<feature type="region of interest" description="Disordered" evidence="1">
    <location>
        <begin position="610"/>
        <end position="734"/>
    </location>
</feature>
<feature type="compositionally biased region" description="Pro residues" evidence="1">
    <location>
        <begin position="511"/>
        <end position="526"/>
    </location>
</feature>
<feature type="compositionally biased region" description="Polar residues" evidence="1">
    <location>
        <begin position="644"/>
        <end position="653"/>
    </location>
</feature>
<evidence type="ECO:0000256" key="1">
    <source>
        <dbReference type="SAM" id="MobiDB-lite"/>
    </source>
</evidence>
<accession>A0A6A4IRC4</accession>
<gene>
    <name evidence="2" type="ORF">BT96DRAFT_983028</name>
</gene>
<feature type="region of interest" description="Disordered" evidence="1">
    <location>
        <begin position="503"/>
        <end position="598"/>
    </location>
</feature>
<keyword evidence="3" id="KW-1185">Reference proteome</keyword>
<evidence type="ECO:0000313" key="2">
    <source>
        <dbReference type="EMBL" id="KAE9411258.1"/>
    </source>
</evidence>